<dbReference type="AlphaFoldDB" id="A0A9R0J7Q1"/>
<protein>
    <recommendedName>
        <fullName evidence="1">TTF-type domain-containing protein</fullName>
    </recommendedName>
</protein>
<dbReference type="PANTHER" id="PTHR45749:SF36">
    <property type="entry name" value="ZINC FINGER MYM-TYPE PROTEIN 1-LIKE"/>
    <property type="match status" value="1"/>
</dbReference>
<evidence type="ECO:0000259" key="1">
    <source>
        <dbReference type="SMART" id="SM00597"/>
    </source>
</evidence>
<dbReference type="Pfam" id="PF14291">
    <property type="entry name" value="DUF4371"/>
    <property type="match status" value="1"/>
</dbReference>
<dbReference type="PANTHER" id="PTHR45749">
    <property type="match status" value="1"/>
</dbReference>
<gene>
    <name evidence="3" type="primary">LOC110800539</name>
</gene>
<feature type="domain" description="TTF-type" evidence="1">
    <location>
        <begin position="32"/>
        <end position="125"/>
    </location>
</feature>
<dbReference type="KEGG" id="soe:110800539"/>
<accession>A0A9R0J7Q1</accession>
<reference evidence="3" key="2">
    <citation type="submission" date="2025-08" db="UniProtKB">
        <authorList>
            <consortium name="RefSeq"/>
        </authorList>
    </citation>
    <scope>IDENTIFICATION</scope>
    <source>
        <tissue evidence="3">Leaf</tissue>
    </source>
</reference>
<keyword evidence="2" id="KW-1185">Reference proteome</keyword>
<proteinExistence type="predicted"/>
<evidence type="ECO:0000313" key="2">
    <source>
        <dbReference type="Proteomes" id="UP000813463"/>
    </source>
</evidence>
<dbReference type="InterPro" id="IPR025398">
    <property type="entry name" value="DUF4371"/>
</dbReference>
<dbReference type="GeneID" id="110800539"/>
<evidence type="ECO:0000313" key="3">
    <source>
        <dbReference type="RefSeq" id="XP_021861545.2"/>
    </source>
</evidence>
<dbReference type="RefSeq" id="XP_021861545.2">
    <property type="nucleotide sequence ID" value="XM_022005853.2"/>
</dbReference>
<dbReference type="SMART" id="SM00597">
    <property type="entry name" value="ZnF_TTF"/>
    <property type="match status" value="1"/>
</dbReference>
<dbReference type="Proteomes" id="UP000813463">
    <property type="component" value="Chromosome 4"/>
</dbReference>
<name>A0A9R0J7Q1_SPIOL</name>
<dbReference type="InterPro" id="IPR006580">
    <property type="entry name" value="Znf_TTF"/>
</dbReference>
<organism evidence="2 3">
    <name type="scientific">Spinacia oleracea</name>
    <name type="common">Spinach</name>
    <dbReference type="NCBI Taxonomy" id="3562"/>
    <lineage>
        <taxon>Eukaryota</taxon>
        <taxon>Viridiplantae</taxon>
        <taxon>Streptophyta</taxon>
        <taxon>Embryophyta</taxon>
        <taxon>Tracheophyta</taxon>
        <taxon>Spermatophyta</taxon>
        <taxon>Magnoliopsida</taxon>
        <taxon>eudicotyledons</taxon>
        <taxon>Gunneridae</taxon>
        <taxon>Pentapetalae</taxon>
        <taxon>Caryophyllales</taxon>
        <taxon>Chenopodiaceae</taxon>
        <taxon>Chenopodioideae</taxon>
        <taxon>Anserineae</taxon>
        <taxon>Spinacia</taxon>
    </lineage>
</organism>
<reference evidence="2" key="1">
    <citation type="journal article" date="2021" name="Nat. Commun.">
        <title>Genomic analyses provide insights into spinach domestication and the genetic basis of agronomic traits.</title>
        <authorList>
            <person name="Cai X."/>
            <person name="Sun X."/>
            <person name="Xu C."/>
            <person name="Sun H."/>
            <person name="Wang X."/>
            <person name="Ge C."/>
            <person name="Zhang Z."/>
            <person name="Wang Q."/>
            <person name="Fei Z."/>
            <person name="Jiao C."/>
            <person name="Wang Q."/>
        </authorList>
    </citation>
    <scope>NUCLEOTIDE SEQUENCE [LARGE SCALE GENOMIC DNA]</scope>
    <source>
        <strain evidence="2">cv. Varoflay</strain>
    </source>
</reference>
<sequence length="233" mass="27255">MDHEVVRKEYIQRGPCQPKKHKISKTEFEEGIMRRFNPYWFKKYAWLEYSVSKDYAYFFYCYLFKNETTKVAGGDAFVINGFQGWNKPCRLKKHIGGVKSAHNQAFEKFGNLKNRQNSIQASLNQQCEQVKSEYEIRLTTSLHCLRFLLLQGLAFHGHDECEESSNKGNYLELYIWYADKNDEVGNVVLKNAPKNNKLIAPKIQKQIINCRAKETTKEIVEDLGKDYFGILVD</sequence>